<dbReference type="PANTHER" id="PTHR13490:SF0">
    <property type="entry name" value="SMALL RIBOSOMAL SUBUNIT PROTEIN MS35"/>
    <property type="match status" value="1"/>
</dbReference>
<organism evidence="2 3">
    <name type="scientific">Pyxicephalus adspersus</name>
    <name type="common">African bullfrog</name>
    <dbReference type="NCBI Taxonomy" id="30357"/>
    <lineage>
        <taxon>Eukaryota</taxon>
        <taxon>Metazoa</taxon>
        <taxon>Chordata</taxon>
        <taxon>Craniata</taxon>
        <taxon>Vertebrata</taxon>
        <taxon>Euteleostomi</taxon>
        <taxon>Amphibia</taxon>
        <taxon>Batrachia</taxon>
        <taxon>Anura</taxon>
        <taxon>Neobatrachia</taxon>
        <taxon>Ranoidea</taxon>
        <taxon>Pyxicephalidae</taxon>
        <taxon>Pyxicephalinae</taxon>
        <taxon>Pyxicephalus</taxon>
    </lineage>
</organism>
<evidence type="ECO:0000313" key="3">
    <source>
        <dbReference type="Proteomes" id="UP001181693"/>
    </source>
</evidence>
<dbReference type="AlphaFoldDB" id="A0AAV3AR36"/>
<dbReference type="Proteomes" id="UP001181693">
    <property type="component" value="Unassembled WGS sequence"/>
</dbReference>
<dbReference type="Pfam" id="PF10213">
    <property type="entry name" value="MRP-S28"/>
    <property type="match status" value="1"/>
</dbReference>
<protein>
    <recommendedName>
        <fullName evidence="1">Small ribosomal subunit protein mS35 mitochondrial conserved domain-containing protein</fullName>
    </recommendedName>
</protein>
<evidence type="ECO:0000313" key="2">
    <source>
        <dbReference type="EMBL" id="DBA30340.1"/>
    </source>
</evidence>
<feature type="domain" description="Small ribosomal subunit protein mS35 mitochondrial conserved" evidence="1">
    <location>
        <begin position="166"/>
        <end position="238"/>
    </location>
</feature>
<dbReference type="InterPro" id="IPR039848">
    <property type="entry name" value="Ribosomal_mS35_mt"/>
</dbReference>
<sequence length="321" mass="36061">MAASMLSRVCVTLRTPGLCGVTPGRVQHYSNGVAVSGKVRKRPRSQPRWDKSQTLAPRTERMLPDQDWTSVYPSAASFKPSTVPLPVRMGFPMKRSAPPDKYGNLELVKIPNFLHLTPIAIKKHCAALKDFCSAWPAALSDDDKCNQHFPLELTSVDYVFAGPSIRNPKARIVTLQIKLSSLNLDKHARNKLIKLAGSRYNKESDILSIQTDRCPLRMQNEDYAMYLLTVLYHESCKTEAWENDLEECDIDEYIWEGSRSEKNALQTLSRLRGASSSSEEILKSPAVHEYRSAMLNLRNQGETEDSISAYKQSVKSMLGIA</sequence>
<dbReference type="GO" id="GO:0003735">
    <property type="term" value="F:structural constituent of ribosome"/>
    <property type="evidence" value="ECO:0007669"/>
    <property type="project" value="InterPro"/>
</dbReference>
<dbReference type="InterPro" id="IPR019349">
    <property type="entry name" value="Ribosomal_mS35_mit"/>
</dbReference>
<dbReference type="GO" id="GO:0032543">
    <property type="term" value="P:mitochondrial translation"/>
    <property type="evidence" value="ECO:0007669"/>
    <property type="project" value="InterPro"/>
</dbReference>
<evidence type="ECO:0000259" key="1">
    <source>
        <dbReference type="Pfam" id="PF10213"/>
    </source>
</evidence>
<keyword evidence="3" id="KW-1185">Reference proteome</keyword>
<dbReference type="GO" id="GO:0005763">
    <property type="term" value="C:mitochondrial small ribosomal subunit"/>
    <property type="evidence" value="ECO:0007669"/>
    <property type="project" value="TreeGrafter"/>
</dbReference>
<name>A0AAV3AR36_PYXAD</name>
<gene>
    <name evidence="2" type="ORF">GDO54_006337</name>
</gene>
<comment type="caution">
    <text evidence="2">The sequence shown here is derived from an EMBL/GenBank/DDBJ whole genome shotgun (WGS) entry which is preliminary data.</text>
</comment>
<dbReference type="PANTHER" id="PTHR13490">
    <property type="entry name" value="MITOCHONDRIAL 28S RIBOSOMAL PROTEIN S28"/>
    <property type="match status" value="1"/>
</dbReference>
<accession>A0AAV3AR36</accession>
<proteinExistence type="predicted"/>
<dbReference type="EMBL" id="DYDO01000002">
    <property type="protein sequence ID" value="DBA30340.1"/>
    <property type="molecule type" value="Genomic_DNA"/>
</dbReference>
<reference evidence="2" key="1">
    <citation type="thesis" date="2020" institute="ProQuest LLC" country="789 East Eisenhower Parkway, Ann Arbor, MI, USA">
        <title>Comparative Genomics and Chromosome Evolution.</title>
        <authorList>
            <person name="Mudd A.B."/>
        </authorList>
    </citation>
    <scope>NUCLEOTIDE SEQUENCE</scope>
    <source>
        <strain evidence="2">1538</strain>
        <tissue evidence="2">Blood</tissue>
    </source>
</reference>